<evidence type="ECO:0000313" key="1">
    <source>
        <dbReference type="EMBL" id="ACL16790.1"/>
    </source>
</evidence>
<dbReference type="InterPro" id="IPR022507">
    <property type="entry name" value="Metallophosphoesterase_RPA4764"/>
</dbReference>
<dbReference type="KEGG" id="mpl:Mpal_1468"/>
<name>B8GI50_METPE</name>
<proteinExistence type="predicted"/>
<accession>B8GI50</accession>
<evidence type="ECO:0000313" key="2">
    <source>
        <dbReference type="Proteomes" id="UP000002457"/>
    </source>
</evidence>
<dbReference type="InterPro" id="IPR029052">
    <property type="entry name" value="Metallo-depent_PP-like"/>
</dbReference>
<dbReference type="EMBL" id="CP001338">
    <property type="protein sequence ID" value="ACL16790.1"/>
    <property type="molecule type" value="Genomic_DNA"/>
</dbReference>
<dbReference type="PANTHER" id="PTHR43143">
    <property type="entry name" value="METALLOPHOSPHOESTERASE, CALCINEURIN SUPERFAMILY"/>
    <property type="match status" value="1"/>
</dbReference>
<gene>
    <name evidence="1" type="ordered locus">Mpal_1468</name>
</gene>
<dbReference type="Proteomes" id="UP000002457">
    <property type="component" value="Chromosome"/>
</dbReference>
<dbReference type="SUPFAM" id="SSF56300">
    <property type="entry name" value="Metallo-dependent phosphatases"/>
    <property type="match status" value="1"/>
</dbReference>
<organism evidence="1 2">
    <name type="scientific">Methanosphaerula palustris (strain ATCC BAA-1556 / DSM 19958 / E1-9c)</name>
    <dbReference type="NCBI Taxonomy" id="521011"/>
    <lineage>
        <taxon>Archaea</taxon>
        <taxon>Methanobacteriati</taxon>
        <taxon>Methanobacteriota</taxon>
        <taxon>Stenosarchaea group</taxon>
        <taxon>Methanomicrobia</taxon>
        <taxon>Methanomicrobiales</taxon>
        <taxon>Methanoregulaceae</taxon>
        <taxon>Methanosphaerula</taxon>
    </lineage>
</organism>
<dbReference type="PANTHER" id="PTHR43143:SF1">
    <property type="entry name" value="SERINE_THREONINE-PROTEIN PHOSPHATASE CPPED1"/>
    <property type="match status" value="1"/>
</dbReference>
<dbReference type="PROSITE" id="PS51257">
    <property type="entry name" value="PROKAR_LIPOPROTEIN"/>
    <property type="match status" value="1"/>
</dbReference>
<dbReference type="InterPro" id="IPR051918">
    <property type="entry name" value="STPP_CPPED1"/>
</dbReference>
<keyword evidence="2" id="KW-1185">Reference proteome</keyword>
<dbReference type="AlphaFoldDB" id="B8GI50"/>
<dbReference type="NCBIfam" id="TIGR03768">
    <property type="entry name" value="RPA4764"/>
    <property type="match status" value="1"/>
</dbReference>
<dbReference type="HOGENOM" id="CLU_018956_0_0_2"/>
<reference evidence="1 2" key="1">
    <citation type="journal article" date="2015" name="Genome Announc.">
        <title>Complete Genome Sequence of Methanosphaerula palustris E1-9CT, a Hydrogenotrophic Methanogen Isolated from a Minerotrophic Fen Peatland.</title>
        <authorList>
            <person name="Cadillo-Quiroz H."/>
            <person name="Browne P."/>
            <person name="Kyrpides N."/>
            <person name="Woyke T."/>
            <person name="Goodwin L."/>
            <person name="Detter C."/>
            <person name="Yavitt J.B."/>
            <person name="Zinder S.H."/>
        </authorList>
    </citation>
    <scope>NUCLEOTIDE SEQUENCE [LARGE SCALE GENOMIC DNA]</scope>
    <source>
        <strain evidence="2">ATCC BAA-1556 / DSM 19958 / E1-9c</strain>
    </source>
</reference>
<dbReference type="Gene3D" id="3.60.21.10">
    <property type="match status" value="2"/>
</dbReference>
<dbReference type="eggNOG" id="arCOG09467">
    <property type="taxonomic scope" value="Archaea"/>
</dbReference>
<sequence length="804" mass="86358" precursor="true">MYKYLHFYNELPMSKKSLMICLGLVLLFSMLFAGCVNTSAPNNTTLTNTTSPPGFVTVTTAVNHTNATEASNMSVQPNLTPALSGNISTNASLNTTAMNVTMNATSTVNTTATAKANATPTEYFEQDSGPVDFGTAVNTYVPLTTATGAQNVSVLPTATLAPGNLTSNTSQNITPVSTTVNATQVNTTLTISPVNTTVNGTQVNTTLNVTPVSTSTNATQVNTTLNATGITTVNTTGTAAGNQTTVPTTEQTVNLSNLSDSEASYPIDSVVLTTHDRVVLPVSVPSSSPTVLPYDVANYSRYGYGVWQYGQGLDYEKRLDLVSPAYNNTSVSHTANLLHFFDMTDVHISDKETPAQGIFFGYLGGQSSGYSPVMLATTQVLDAAVQTINALHKAEPFDFGISLGDVANNEQYNELRWYIDVLDGKVINPDSGVKDDPVPGPLNDYQDQYKAAGLNTSIPWYQALGNHDHNWIGTNPPDDYLKANYTGEYILNMGNIFVDPLGIKSRGYYMGSIDGRTVNGDIIGVGNVSDFATPPKVLAADPNRRVLSVSDWMGEFFNTSSTPIGHGFNQSDVSSGRAYYSFEPKSDIPIKVIVLDDTQNATDADAGGYGHGSLDNEQFDWLVSELNSGQAEGQLMIIAAHVPIATELSGSSLDEYTGWSSVSQVSEEKLLSTLHEYPNLILWIAGHRHVNAINAQKSPDASHPELGFWEVETSSLRDFPQQFRTFEIVRNSDNTISILTTDVDPAVKEGSIAAKSRSYGVAAEEIFNNSLPYLPSGSYNAELVKQLSTDMQVKIQNYGTPAGK</sequence>
<protein>
    <submittedName>
        <fullName evidence="1">Metallophosphoesterase</fullName>
    </submittedName>
</protein>